<evidence type="ECO:0000259" key="4">
    <source>
        <dbReference type="SMART" id="SM00091"/>
    </source>
</evidence>
<feature type="domain" description="PAS" evidence="4">
    <location>
        <begin position="197"/>
        <end position="268"/>
    </location>
</feature>
<dbReference type="SUPFAM" id="SSF55785">
    <property type="entry name" value="PYP-like sensor domain (PAS domain)"/>
    <property type="match status" value="3"/>
</dbReference>
<dbReference type="SUPFAM" id="SSF55874">
    <property type="entry name" value="ATPase domain of HSP90 chaperone/DNA topoisomerase II/histidine kinase"/>
    <property type="match status" value="1"/>
</dbReference>
<dbReference type="Pfam" id="PF13188">
    <property type="entry name" value="PAS_8"/>
    <property type="match status" value="1"/>
</dbReference>
<dbReference type="Pfam" id="PF13426">
    <property type="entry name" value="PAS_9"/>
    <property type="match status" value="1"/>
</dbReference>
<evidence type="ECO:0000313" key="7">
    <source>
        <dbReference type="Proteomes" id="UP001626537"/>
    </source>
</evidence>
<dbReference type="NCBIfam" id="TIGR00229">
    <property type="entry name" value="sensory_box"/>
    <property type="match status" value="2"/>
</dbReference>
<organism evidence="6 7">
    <name type="scientific">Congregibacter variabilis</name>
    <dbReference type="NCBI Taxonomy" id="3081200"/>
    <lineage>
        <taxon>Bacteria</taxon>
        <taxon>Pseudomonadati</taxon>
        <taxon>Pseudomonadota</taxon>
        <taxon>Gammaproteobacteria</taxon>
        <taxon>Cellvibrionales</taxon>
        <taxon>Halieaceae</taxon>
        <taxon>Congregibacter</taxon>
    </lineage>
</organism>
<dbReference type="Gene3D" id="3.30.565.10">
    <property type="entry name" value="Histidine kinase-like ATPase, C-terminal domain"/>
    <property type="match status" value="1"/>
</dbReference>
<evidence type="ECO:0000313" key="6">
    <source>
        <dbReference type="EMBL" id="WOJ93111.1"/>
    </source>
</evidence>
<dbReference type="InterPro" id="IPR050482">
    <property type="entry name" value="Sensor_HK_TwoCompSys"/>
</dbReference>
<dbReference type="InterPro" id="IPR035965">
    <property type="entry name" value="PAS-like_dom_sf"/>
</dbReference>
<protein>
    <submittedName>
        <fullName evidence="6">PAS domain S-box protein</fullName>
    </submittedName>
</protein>
<feature type="domain" description="PAS" evidence="4">
    <location>
        <begin position="57"/>
        <end position="123"/>
    </location>
</feature>
<dbReference type="CDD" id="cd00130">
    <property type="entry name" value="PAS"/>
    <property type="match status" value="3"/>
</dbReference>
<dbReference type="Proteomes" id="UP001626537">
    <property type="component" value="Chromosome"/>
</dbReference>
<keyword evidence="1" id="KW-0808">Transferase</keyword>
<dbReference type="EMBL" id="CP136864">
    <property type="protein sequence ID" value="WOJ93111.1"/>
    <property type="molecule type" value="Genomic_DNA"/>
</dbReference>
<dbReference type="InterPro" id="IPR013767">
    <property type="entry name" value="PAS_fold"/>
</dbReference>
<dbReference type="Pfam" id="PF02518">
    <property type="entry name" value="HATPase_c"/>
    <property type="match status" value="1"/>
</dbReference>
<dbReference type="SMART" id="SM00387">
    <property type="entry name" value="HATPase_c"/>
    <property type="match status" value="1"/>
</dbReference>
<feature type="domain" description="Histidine kinase/HSP90-like ATPase" evidence="5">
    <location>
        <begin position="561"/>
        <end position="654"/>
    </location>
</feature>
<evidence type="ECO:0000259" key="5">
    <source>
        <dbReference type="SMART" id="SM00387"/>
    </source>
</evidence>
<keyword evidence="7" id="KW-1185">Reference proteome</keyword>
<reference evidence="6 7" key="1">
    <citation type="submission" date="2023-10" db="EMBL/GenBank/DDBJ databases">
        <title>Two novel species belonging to the OM43/NOR5 clade.</title>
        <authorList>
            <person name="Park M."/>
        </authorList>
    </citation>
    <scope>NUCLEOTIDE SEQUENCE [LARGE SCALE GENOMIC DNA]</scope>
    <source>
        <strain evidence="6 7">IMCC43200</strain>
    </source>
</reference>
<evidence type="ECO:0000256" key="2">
    <source>
        <dbReference type="ARBA" id="ARBA00022777"/>
    </source>
</evidence>
<sequence>MRKQAEARVGASAADVSAMSEAEIQRLVYELQVHQVELELQNEQLREAQFDLASSRDRFADLYDFAPVGYLTLDEAGSVLEANLSAADILGIGRDSLLQSKLSDFLAPASQDAAYLHWQEVFASPGKQLVELDLLGPRDTVRRVRLESIASSSESAPERQCRVALVDITDLARLQKSLMVLNASLEHKVEAQVQEIRLMAHALANLNDGVLITVNRDHWSRSRLVFVNDAMCKFLGCSPGQMRNQSPEQLIGPLIGLASTAQIDHDINDRGGFFGELNYATEAGEFGELELSVTPMSGDDKASAYFVTMLRDITQRKSEEKICIERKERLQAIQDAALDAIITIDEQGIVRDCNPAVEKLFGYTPAEITGRNISMLMPSQHRKHHDDYLHQHLKTGRSRVIGKNRNMLALHRDGHSFPITLSVSKVEHLGLYTGVIADTSQLRKLQREVLVAAGDTQWRIGQALHDGPQQALAGLGLMAEGLAQDLRRQGSVQAEQASLLSQKLSQTNKDIRSLGKGLIPVQVGDSGLMSALENLSSQISDEYGLICELHCSRAVEISDHYTADQLYHIAREAVLNAARHSGADRIDIFLELRGQDILLRVVDNGSGINPDRNEGKGLGMHIMPYRAASIGAVFEISGATGGGTEVACTIEYFSSVTAQTPKDNTAPISNFQA</sequence>
<proteinExistence type="predicted"/>
<accession>A0ABZ0I222</accession>
<dbReference type="Gene3D" id="3.30.450.20">
    <property type="entry name" value="PAS domain"/>
    <property type="match status" value="3"/>
</dbReference>
<dbReference type="CDD" id="cd16917">
    <property type="entry name" value="HATPase_UhpB-NarQ-NarX-like"/>
    <property type="match status" value="1"/>
</dbReference>
<gene>
    <name evidence="6" type="ORF">R0135_15180</name>
</gene>
<keyword evidence="2" id="KW-0418">Kinase</keyword>
<dbReference type="InterPro" id="IPR000014">
    <property type="entry name" value="PAS"/>
</dbReference>
<dbReference type="SMART" id="SM00091">
    <property type="entry name" value="PAS"/>
    <property type="match status" value="3"/>
</dbReference>
<evidence type="ECO:0000256" key="1">
    <source>
        <dbReference type="ARBA" id="ARBA00022679"/>
    </source>
</evidence>
<dbReference type="Pfam" id="PF00989">
    <property type="entry name" value="PAS"/>
    <property type="match status" value="1"/>
</dbReference>
<dbReference type="InterPro" id="IPR036890">
    <property type="entry name" value="HATPase_C_sf"/>
</dbReference>
<dbReference type="RefSeq" id="WP_407347769.1">
    <property type="nucleotide sequence ID" value="NZ_CP136864.1"/>
</dbReference>
<evidence type="ECO:0000256" key="3">
    <source>
        <dbReference type="ARBA" id="ARBA00023012"/>
    </source>
</evidence>
<name>A0ABZ0I222_9GAMM</name>
<feature type="domain" description="PAS" evidence="4">
    <location>
        <begin position="328"/>
        <end position="394"/>
    </location>
</feature>
<dbReference type="Pfam" id="PF07730">
    <property type="entry name" value="HisKA_3"/>
    <property type="match status" value="1"/>
</dbReference>
<keyword evidence="3" id="KW-0902">Two-component regulatory system</keyword>
<dbReference type="InterPro" id="IPR003594">
    <property type="entry name" value="HATPase_dom"/>
</dbReference>
<dbReference type="InterPro" id="IPR011712">
    <property type="entry name" value="Sig_transdc_His_kin_sub3_dim/P"/>
</dbReference>
<dbReference type="PANTHER" id="PTHR24421">
    <property type="entry name" value="NITRATE/NITRITE SENSOR PROTEIN NARX-RELATED"/>
    <property type="match status" value="1"/>
</dbReference>